<dbReference type="GO" id="GO:0009166">
    <property type="term" value="P:nucleotide catabolic process"/>
    <property type="evidence" value="ECO:0007669"/>
    <property type="project" value="InterPro"/>
</dbReference>
<dbReference type="PRINTS" id="PR01607">
    <property type="entry name" value="APYRASEFAMLY"/>
</dbReference>
<reference evidence="9" key="1">
    <citation type="submission" date="2016-10" db="EMBL/GenBank/DDBJ databases">
        <authorList>
            <person name="Varghese N."/>
            <person name="Submissions S."/>
        </authorList>
    </citation>
    <scope>NUCLEOTIDE SEQUENCE [LARGE SCALE GENOMIC DNA]</scope>
    <source>
        <strain evidence="9">CGMCC 1.3566</strain>
    </source>
</reference>
<dbReference type="SUPFAM" id="SSF56300">
    <property type="entry name" value="Metallo-dependent phosphatases"/>
    <property type="match status" value="1"/>
</dbReference>
<evidence type="ECO:0000256" key="3">
    <source>
        <dbReference type="ARBA" id="ARBA00022525"/>
    </source>
</evidence>
<dbReference type="PANTHER" id="PTHR11575:SF24">
    <property type="entry name" value="5'-NUCLEOTIDASE"/>
    <property type="match status" value="1"/>
</dbReference>
<gene>
    <name evidence="8" type="ORF">SAMN05421676_104144</name>
</gene>
<dbReference type="Proteomes" id="UP000199095">
    <property type="component" value="Unassembled WGS sequence"/>
</dbReference>
<dbReference type="RefSeq" id="WP_093133476.1">
    <property type="nucleotide sequence ID" value="NZ_FOHJ01000004.1"/>
</dbReference>
<comment type="similarity">
    <text evidence="6">Belongs to the 5'-nucleotidase family.</text>
</comment>
<evidence type="ECO:0000256" key="4">
    <source>
        <dbReference type="ARBA" id="ARBA00022729"/>
    </source>
</evidence>
<dbReference type="GO" id="GO:0008253">
    <property type="term" value="F:5'-nucleotidase activity"/>
    <property type="evidence" value="ECO:0007669"/>
    <property type="project" value="TreeGrafter"/>
</dbReference>
<keyword evidence="9" id="KW-1185">Reference proteome</keyword>
<dbReference type="GO" id="GO:0008768">
    <property type="term" value="F:UDP-sugar diphosphatase activity"/>
    <property type="evidence" value="ECO:0007669"/>
    <property type="project" value="TreeGrafter"/>
</dbReference>
<dbReference type="STRING" id="237682.SAMN05421676_104144"/>
<evidence type="ECO:0000256" key="2">
    <source>
        <dbReference type="ARBA" id="ARBA00022512"/>
    </source>
</evidence>
<proteinExistence type="inferred from homology"/>
<dbReference type="InterPro" id="IPR029052">
    <property type="entry name" value="Metallo-depent_PP-like"/>
</dbReference>
<dbReference type="PANTHER" id="PTHR11575">
    <property type="entry name" value="5'-NUCLEOTIDASE-RELATED"/>
    <property type="match status" value="1"/>
</dbReference>
<dbReference type="AlphaFoldDB" id="A0A1I0DRY9"/>
<evidence type="ECO:0000256" key="5">
    <source>
        <dbReference type="ARBA" id="ARBA00023088"/>
    </source>
</evidence>
<keyword evidence="5" id="KW-0572">Peptidoglycan-anchor</keyword>
<dbReference type="Pfam" id="PF00149">
    <property type="entry name" value="Metallophos"/>
    <property type="match status" value="1"/>
</dbReference>
<name>A0A1I0DRY9_9BACI</name>
<dbReference type="InterPro" id="IPR004843">
    <property type="entry name" value="Calcineurin-like_PHP"/>
</dbReference>
<keyword evidence="6" id="KW-0378">Hydrolase</keyword>
<dbReference type="Gene3D" id="3.60.21.10">
    <property type="match status" value="1"/>
</dbReference>
<dbReference type="InterPro" id="IPR006146">
    <property type="entry name" value="5'-Nucleotdase_CS"/>
</dbReference>
<feature type="domain" description="Calcineurin-like phosphoesterase" evidence="7">
    <location>
        <begin position="33"/>
        <end position="263"/>
    </location>
</feature>
<organism evidence="8 9">
    <name type="scientific">Salinibacillus kushneri</name>
    <dbReference type="NCBI Taxonomy" id="237682"/>
    <lineage>
        <taxon>Bacteria</taxon>
        <taxon>Bacillati</taxon>
        <taxon>Bacillota</taxon>
        <taxon>Bacilli</taxon>
        <taxon>Bacillales</taxon>
        <taxon>Bacillaceae</taxon>
        <taxon>Salinibacillus</taxon>
    </lineage>
</organism>
<sequence length="335" mass="37344">MIHFLKVMMLSFTVVCGMQICSYAESNHNISVKILGINDFHGQLESPSSDEEDIGGAAYLSAYLKQYQRENKHTLLVHTGDAVGNSPPISAKLQDKPTIKFLNKLHFDVGTVGNHEFDEGVNQLMGLIKEGKYGQTGEFKGANFPYTVANVLHKNTKKPILPPYIIKRVRGIPIGFIGVLTPKTKRIVDEEHIKDIKFKNITESINKAVHELKEKGVKTIVVLAHASAASKKDGSNPSGEIVKLAPKLDDEIDVILAGHNHKYANTVVDNKLIVEAYAKGKAFSEVDIQIDLKTKDVLKKQAKVVKTYHKKIEPDKEIQSFVEQTRLKLKKRQSQ</sequence>
<evidence type="ECO:0000259" key="7">
    <source>
        <dbReference type="Pfam" id="PF00149"/>
    </source>
</evidence>
<evidence type="ECO:0000313" key="8">
    <source>
        <dbReference type="EMBL" id="SET35352.1"/>
    </source>
</evidence>
<evidence type="ECO:0000256" key="6">
    <source>
        <dbReference type="RuleBase" id="RU362119"/>
    </source>
</evidence>
<dbReference type="PROSITE" id="PS00786">
    <property type="entry name" value="5_NUCLEOTIDASE_2"/>
    <property type="match status" value="1"/>
</dbReference>
<dbReference type="GO" id="GO:0000166">
    <property type="term" value="F:nucleotide binding"/>
    <property type="evidence" value="ECO:0007669"/>
    <property type="project" value="UniProtKB-KW"/>
</dbReference>
<dbReference type="InterPro" id="IPR006179">
    <property type="entry name" value="5_nucleotidase/apyrase"/>
</dbReference>
<evidence type="ECO:0000313" key="9">
    <source>
        <dbReference type="Proteomes" id="UP000199095"/>
    </source>
</evidence>
<keyword evidence="3" id="KW-0964">Secreted</keyword>
<accession>A0A1I0DRY9</accession>
<comment type="subcellular location">
    <subcellularLocation>
        <location evidence="1">Secreted</location>
        <location evidence="1">Cell wall</location>
        <topology evidence="1">Peptidoglycan-anchor</topology>
    </subcellularLocation>
</comment>
<keyword evidence="4" id="KW-0732">Signal</keyword>
<keyword evidence="2" id="KW-0134">Cell wall</keyword>
<dbReference type="OrthoDB" id="9775118at2"/>
<dbReference type="EMBL" id="FOHJ01000004">
    <property type="protein sequence ID" value="SET35352.1"/>
    <property type="molecule type" value="Genomic_DNA"/>
</dbReference>
<dbReference type="GO" id="GO:0046872">
    <property type="term" value="F:metal ion binding"/>
    <property type="evidence" value="ECO:0007669"/>
    <property type="project" value="InterPro"/>
</dbReference>
<evidence type="ECO:0000256" key="1">
    <source>
        <dbReference type="ARBA" id="ARBA00004168"/>
    </source>
</evidence>
<keyword evidence="6" id="KW-0547">Nucleotide-binding</keyword>
<dbReference type="GO" id="GO:0030288">
    <property type="term" value="C:outer membrane-bounded periplasmic space"/>
    <property type="evidence" value="ECO:0007669"/>
    <property type="project" value="TreeGrafter"/>
</dbReference>
<dbReference type="FunFam" id="3.60.21.10:FF:000052">
    <property type="entry name" value="Endonuclease YhcR"/>
    <property type="match status" value="1"/>
</dbReference>
<protein>
    <submittedName>
        <fullName evidence="8">5'-nucleotidase</fullName>
    </submittedName>
</protein>